<evidence type="ECO:0000313" key="2">
    <source>
        <dbReference type="Proteomes" id="UP000321306"/>
    </source>
</evidence>
<keyword evidence="2" id="KW-1185">Reference proteome</keyword>
<sequence>MPAEDFPRIYDRLKKILQKYEGVLTEHQSPTFTLDKESYGLRDPHNDGSAGFFGATVIQSKYVSFYLMPVYLEPGLLKDISPELKKRMQGKSCFNFKTYDEGLLDELDRLTEVGFAYYEAFHLVQPEPQT</sequence>
<evidence type="ECO:0000313" key="1">
    <source>
        <dbReference type="EMBL" id="GEM49584.1"/>
    </source>
</evidence>
<dbReference type="EMBL" id="BJXB01000038">
    <property type="protein sequence ID" value="GEM49584.1"/>
    <property type="molecule type" value="Genomic_DNA"/>
</dbReference>
<protein>
    <recommendedName>
        <fullName evidence="3">YdhG-like domain-containing protein</fullName>
    </recommendedName>
</protein>
<dbReference type="Proteomes" id="UP000321306">
    <property type="component" value="Unassembled WGS sequence"/>
</dbReference>
<evidence type="ECO:0008006" key="3">
    <source>
        <dbReference type="Google" id="ProtNLM"/>
    </source>
</evidence>
<dbReference type="OrthoDB" id="6331972at2"/>
<gene>
    <name evidence="1" type="ORF">DC3_52190</name>
</gene>
<name>A0A511N9S8_DEIC1</name>
<proteinExistence type="predicted"/>
<organism evidence="1 2">
    <name type="scientific">Deinococcus cellulosilyticus (strain DSM 18568 / NBRC 106333 / KACC 11606 / 5516J-15)</name>
    <dbReference type="NCBI Taxonomy" id="1223518"/>
    <lineage>
        <taxon>Bacteria</taxon>
        <taxon>Thermotogati</taxon>
        <taxon>Deinococcota</taxon>
        <taxon>Deinococci</taxon>
        <taxon>Deinococcales</taxon>
        <taxon>Deinococcaceae</taxon>
        <taxon>Deinococcus</taxon>
    </lineage>
</organism>
<comment type="caution">
    <text evidence="1">The sequence shown here is derived from an EMBL/GenBank/DDBJ whole genome shotgun (WGS) entry which is preliminary data.</text>
</comment>
<dbReference type="RefSeq" id="WP_146890400.1">
    <property type="nucleotide sequence ID" value="NZ_BJXB01000038.1"/>
</dbReference>
<reference evidence="1 2" key="1">
    <citation type="submission" date="2019-07" db="EMBL/GenBank/DDBJ databases">
        <title>Whole genome shotgun sequence of Deinococcus cellulosilyticus NBRC 106333.</title>
        <authorList>
            <person name="Hosoyama A."/>
            <person name="Uohara A."/>
            <person name="Ohji S."/>
            <person name="Ichikawa N."/>
        </authorList>
    </citation>
    <scope>NUCLEOTIDE SEQUENCE [LARGE SCALE GENOMIC DNA]</scope>
    <source>
        <strain evidence="1 2">NBRC 106333</strain>
    </source>
</reference>
<accession>A0A511N9S8</accession>
<dbReference type="AlphaFoldDB" id="A0A511N9S8"/>